<reference evidence="3" key="2">
    <citation type="submission" date="2023-06" db="EMBL/GenBank/DDBJ databases">
        <authorList>
            <consortium name="Lawrence Berkeley National Laboratory"/>
            <person name="Haridas S."/>
            <person name="Hensen N."/>
            <person name="Bonometti L."/>
            <person name="Westerberg I."/>
            <person name="Brannstrom I.O."/>
            <person name="Guillou S."/>
            <person name="Cros-Aarteil S."/>
            <person name="Calhoun S."/>
            <person name="Kuo A."/>
            <person name="Mondo S."/>
            <person name="Pangilinan J."/>
            <person name="Riley R."/>
            <person name="Labutti K."/>
            <person name="Andreopoulos B."/>
            <person name="Lipzen A."/>
            <person name="Chen C."/>
            <person name="Yanf M."/>
            <person name="Daum C."/>
            <person name="Ng V."/>
            <person name="Clum A."/>
            <person name="Steindorff A."/>
            <person name="Ohm R."/>
            <person name="Martin F."/>
            <person name="Silar P."/>
            <person name="Natvig D."/>
            <person name="Lalanne C."/>
            <person name="Gautier V."/>
            <person name="Ament-Velasquez S.L."/>
            <person name="Kruys A."/>
            <person name="Hutchinson M.I."/>
            <person name="Powell A.J."/>
            <person name="Barry K."/>
            <person name="Miller A.N."/>
            <person name="Grigoriev I.V."/>
            <person name="Debuchy R."/>
            <person name="Gladieux P."/>
            <person name="Thoren M.H."/>
            <person name="Johannesson H."/>
        </authorList>
    </citation>
    <scope>NUCLEOTIDE SEQUENCE</scope>
    <source>
        <strain evidence="3">CBS 958.72</strain>
    </source>
</reference>
<dbReference type="Gene3D" id="2.60.120.650">
    <property type="entry name" value="Cupin"/>
    <property type="match status" value="1"/>
</dbReference>
<organism evidence="3 4">
    <name type="scientific">Lasiosphaeria ovina</name>
    <dbReference type="NCBI Taxonomy" id="92902"/>
    <lineage>
        <taxon>Eukaryota</taxon>
        <taxon>Fungi</taxon>
        <taxon>Dikarya</taxon>
        <taxon>Ascomycota</taxon>
        <taxon>Pezizomycotina</taxon>
        <taxon>Sordariomycetes</taxon>
        <taxon>Sordariomycetidae</taxon>
        <taxon>Sordariales</taxon>
        <taxon>Lasiosphaeriaceae</taxon>
        <taxon>Lasiosphaeria</taxon>
    </lineage>
</organism>
<comment type="caution">
    <text evidence="3">The sequence shown here is derived from an EMBL/GenBank/DDBJ whole genome shotgun (WGS) entry which is preliminary data.</text>
</comment>
<proteinExistence type="predicted"/>
<accession>A0AAE0NAU8</accession>
<dbReference type="AlphaFoldDB" id="A0AAE0NAU8"/>
<feature type="domain" description="JmjC" evidence="2">
    <location>
        <begin position="527"/>
        <end position="659"/>
    </location>
</feature>
<gene>
    <name evidence="3" type="ORF">B0T24DRAFT_523517</name>
</gene>
<dbReference type="SUPFAM" id="SSF51197">
    <property type="entry name" value="Clavaminate synthase-like"/>
    <property type="match status" value="1"/>
</dbReference>
<keyword evidence="4" id="KW-1185">Reference proteome</keyword>
<evidence type="ECO:0000256" key="1">
    <source>
        <dbReference type="SAM" id="MobiDB-lite"/>
    </source>
</evidence>
<reference evidence="3" key="1">
    <citation type="journal article" date="2023" name="Mol. Phylogenet. Evol.">
        <title>Genome-scale phylogeny and comparative genomics of the fungal order Sordariales.</title>
        <authorList>
            <person name="Hensen N."/>
            <person name="Bonometti L."/>
            <person name="Westerberg I."/>
            <person name="Brannstrom I.O."/>
            <person name="Guillou S."/>
            <person name="Cros-Aarteil S."/>
            <person name="Calhoun S."/>
            <person name="Haridas S."/>
            <person name="Kuo A."/>
            <person name="Mondo S."/>
            <person name="Pangilinan J."/>
            <person name="Riley R."/>
            <person name="LaButti K."/>
            <person name="Andreopoulos B."/>
            <person name="Lipzen A."/>
            <person name="Chen C."/>
            <person name="Yan M."/>
            <person name="Daum C."/>
            <person name="Ng V."/>
            <person name="Clum A."/>
            <person name="Steindorff A."/>
            <person name="Ohm R.A."/>
            <person name="Martin F."/>
            <person name="Silar P."/>
            <person name="Natvig D.O."/>
            <person name="Lalanne C."/>
            <person name="Gautier V."/>
            <person name="Ament-Velasquez S.L."/>
            <person name="Kruys A."/>
            <person name="Hutchinson M.I."/>
            <person name="Powell A.J."/>
            <person name="Barry K."/>
            <person name="Miller A.N."/>
            <person name="Grigoriev I.V."/>
            <person name="Debuchy R."/>
            <person name="Gladieux P."/>
            <person name="Hiltunen Thoren M."/>
            <person name="Johannesson H."/>
        </authorList>
    </citation>
    <scope>NUCLEOTIDE SEQUENCE</scope>
    <source>
        <strain evidence="3">CBS 958.72</strain>
    </source>
</reference>
<feature type="region of interest" description="Disordered" evidence="1">
    <location>
        <begin position="316"/>
        <end position="344"/>
    </location>
</feature>
<dbReference type="EMBL" id="JAULSN010000003">
    <property type="protein sequence ID" value="KAK3375809.1"/>
    <property type="molecule type" value="Genomic_DNA"/>
</dbReference>
<evidence type="ECO:0000259" key="2">
    <source>
        <dbReference type="PROSITE" id="PS51184"/>
    </source>
</evidence>
<dbReference type="Proteomes" id="UP001287356">
    <property type="component" value="Unassembled WGS sequence"/>
</dbReference>
<dbReference type="PROSITE" id="PS51184">
    <property type="entry name" value="JMJC"/>
    <property type="match status" value="1"/>
</dbReference>
<feature type="compositionally biased region" description="Basic and acidic residues" evidence="1">
    <location>
        <begin position="331"/>
        <end position="344"/>
    </location>
</feature>
<feature type="region of interest" description="Disordered" evidence="1">
    <location>
        <begin position="252"/>
        <end position="271"/>
    </location>
</feature>
<protein>
    <recommendedName>
        <fullName evidence="2">JmjC domain-containing protein</fullName>
    </recommendedName>
</protein>
<evidence type="ECO:0000313" key="4">
    <source>
        <dbReference type="Proteomes" id="UP001287356"/>
    </source>
</evidence>
<evidence type="ECO:0000313" key="3">
    <source>
        <dbReference type="EMBL" id="KAK3375809.1"/>
    </source>
</evidence>
<name>A0AAE0NAU8_9PEZI</name>
<dbReference type="InterPro" id="IPR003347">
    <property type="entry name" value="JmjC_dom"/>
</dbReference>
<sequence length="721" mass="81394">MANHATIPYPNFPNICAPLDNSTTDEIDEDLIVLSPNHLQRVAQFRNKICLYKTDTEKYELCLQIRDDLLNEHTGVQLLVAACEHVMFTQCAEYKDWKESRDTPPAEPNEADLVEWDRFLSVAKDGLEIKSKCVTALKTVARYWGQDVVQHYQWAYKGRKYCDKLCAAAREVHDWEKVVTALNSLILKRSQQGMSLKRRPVSASLNPIEQGDLDNLRKHPPENGLAIDLPDGFGFDKFGLIVHEEYTVVLPEPDSNGTADPPILPETDSANNADTTVDTFRKQDNSNGIIWSSGIDRPIRRRTASLPDITQQISKRQRLEGPSSFPYTHTTKSDIAGDRPMHDGMADDAYRRRVLAELQEKSGLAMPPQDSHGERADELVRKLLEQVEQPNTDSNRGVAEALFCTGDEAANLVESGSPHDAPIITEGQQQFRWSKNDRPVVQLFRRMGGLDKSISIQIPSRSSTAWSFEVRKLSEVRERFLNQNNAGDPWNILDLQSPLPQSILPNFLTGENCQLLLQVRNAVLMEERAERIVASAQKWNEWKNVLEWVLLSEGGHNTAPHTDSHGFATWITPQEESIGFGWMSCPTEEEREAWMANPHNYTGGRWRYVVLKPGQSIFFMPGTIHFVFRVQEHQTLALGGHVLQWSGIQRWMQVVLAQMKNPATTNEDMRWSAPKLVHVVTKLVAAKAQDGGVEEVGGEAAVAQFFASVKVKVSRSFETER</sequence>